<keyword evidence="2" id="KW-0472">Membrane</keyword>
<reference evidence="3 4" key="1">
    <citation type="journal article" date="2015" name="Genome Biol. Evol.">
        <title>Comparative Genomics of a Bacterivorous Green Alga Reveals Evolutionary Causalities and Consequences of Phago-Mixotrophic Mode of Nutrition.</title>
        <authorList>
            <person name="Burns J.A."/>
            <person name="Paasch A."/>
            <person name="Narechania A."/>
            <person name="Kim E."/>
        </authorList>
    </citation>
    <scope>NUCLEOTIDE SEQUENCE [LARGE SCALE GENOMIC DNA]</scope>
    <source>
        <strain evidence="3 4">PLY_AMNH</strain>
    </source>
</reference>
<name>A0AAE0C0Q8_9CHLO</name>
<feature type="compositionally biased region" description="Polar residues" evidence="1">
    <location>
        <begin position="191"/>
        <end position="207"/>
    </location>
</feature>
<dbReference type="SUPFAM" id="SSF48371">
    <property type="entry name" value="ARM repeat"/>
    <property type="match status" value="1"/>
</dbReference>
<evidence type="ECO:0000313" key="3">
    <source>
        <dbReference type="EMBL" id="KAK3245644.1"/>
    </source>
</evidence>
<dbReference type="Proteomes" id="UP001190700">
    <property type="component" value="Unassembled WGS sequence"/>
</dbReference>
<evidence type="ECO:0000313" key="4">
    <source>
        <dbReference type="Proteomes" id="UP001190700"/>
    </source>
</evidence>
<keyword evidence="2" id="KW-0812">Transmembrane</keyword>
<keyword evidence="2" id="KW-1133">Transmembrane helix</keyword>
<feature type="compositionally biased region" description="Polar residues" evidence="1">
    <location>
        <begin position="216"/>
        <end position="227"/>
    </location>
</feature>
<proteinExistence type="predicted"/>
<accession>A0AAE0C0Q8</accession>
<gene>
    <name evidence="3" type="ORF">CYMTET_44803</name>
</gene>
<dbReference type="AlphaFoldDB" id="A0AAE0C0Q8"/>
<evidence type="ECO:0000256" key="1">
    <source>
        <dbReference type="SAM" id="MobiDB-lite"/>
    </source>
</evidence>
<sequence>MSSARKESRRASGLTGKSSQTKEVVNQFFQGFVAKHPQLIDALDNKTWDSKSAALKWFTTLHISGGLPAVLEKLKVVGRDPRVMEVAGVATWAAMAEKTEPWPGFYQKFLEAGGLQQFVRALDKFFNHMSIQWALSGALMTLALKVPEYEEQIRVAVVDRISAALKVHPTITFQGEFQDLLKWFHAPSAESPATPTLKRTSTLQESLKTPLADPTTMRSPNQLSQTYSPPPSRTNTEHTTHQSPPSYLKPNSQEQVHMAPSGKKQPKTNMVLVFFLALLAIFYVGNTMLTALISVKENVPMWQPVSDEPSMSGKSGAIPRATEESHRQQASKLFQKTLAEQGKTQVNGFPRTKSNFRVSSSGSIFGRVGEFLDAIIHFVLSFLLRKDVLYLLLGVGGVYGARQTFGIKKQSIPPQWAPTGTFDQANQQPGVWHVANTGRNQLRFYYDDSPMEYKRSEPGQYLLSESVGKGLGFTSLN</sequence>
<feature type="compositionally biased region" description="Polar residues" evidence="1">
    <location>
        <begin position="241"/>
        <end position="255"/>
    </location>
</feature>
<comment type="caution">
    <text evidence="3">The sequence shown here is derived from an EMBL/GenBank/DDBJ whole genome shotgun (WGS) entry which is preliminary data.</text>
</comment>
<feature type="transmembrane region" description="Helical" evidence="2">
    <location>
        <begin position="271"/>
        <end position="295"/>
    </location>
</feature>
<keyword evidence="4" id="KW-1185">Reference proteome</keyword>
<dbReference type="InterPro" id="IPR016024">
    <property type="entry name" value="ARM-type_fold"/>
</dbReference>
<organism evidence="3 4">
    <name type="scientific">Cymbomonas tetramitiformis</name>
    <dbReference type="NCBI Taxonomy" id="36881"/>
    <lineage>
        <taxon>Eukaryota</taxon>
        <taxon>Viridiplantae</taxon>
        <taxon>Chlorophyta</taxon>
        <taxon>Pyramimonadophyceae</taxon>
        <taxon>Pyramimonadales</taxon>
        <taxon>Pyramimonadaceae</taxon>
        <taxon>Cymbomonas</taxon>
    </lineage>
</organism>
<dbReference type="EMBL" id="LGRX02030463">
    <property type="protein sequence ID" value="KAK3245644.1"/>
    <property type="molecule type" value="Genomic_DNA"/>
</dbReference>
<evidence type="ECO:0000256" key="2">
    <source>
        <dbReference type="SAM" id="Phobius"/>
    </source>
</evidence>
<feature type="region of interest" description="Disordered" evidence="1">
    <location>
        <begin position="191"/>
        <end position="263"/>
    </location>
</feature>
<protein>
    <submittedName>
        <fullName evidence="3">Uncharacterized protein</fullName>
    </submittedName>
</protein>